<feature type="compositionally biased region" description="Polar residues" evidence="1">
    <location>
        <begin position="293"/>
        <end position="307"/>
    </location>
</feature>
<sequence length="405" mass="44955">MHLGLLMRDVDDSDTLPPFVRPLYFTFLLLGAALLVVLVITLALVRPLHRTATLLNLCLAWIVLPLMMSFLLFSGDMSGNEPSFNVCLTSASFALAAAPLGGFAAFSMIMQIFLLVVHPIQMGNNEQWVTLVLVALPWIVGITYLLATVGMGLAHRDLVMRSKLYCIVNDERILATSSGLILIAMILSVLLIATIVFKVWRSPLRKTRGCTMLDRLLCVRLLVFGLYVLFAIIAGIVSFWNYTSLVPDMVISTIPLAIFCIFASQRDVLTAWRLRSPTHATPHRTHPGDSAHPHQTAQTTPRSSRTMSVLEGDAPMPRTQPPPTLVSEEKELVSSESTLASSSVVSPEETLKVPISKEETEPETELDVVDDLGYEPPRRRDPDVEQGRRPSFTRRPDDDRFVPRL</sequence>
<feature type="transmembrane region" description="Helical" evidence="2">
    <location>
        <begin position="52"/>
        <end position="73"/>
    </location>
</feature>
<evidence type="ECO:0000313" key="4">
    <source>
        <dbReference type="Proteomes" id="UP000076738"/>
    </source>
</evidence>
<protein>
    <recommendedName>
        <fullName evidence="5">G-protein coupled receptors family 2 profile 2 domain-containing protein</fullName>
    </recommendedName>
</protein>
<gene>
    <name evidence="3" type="ORF">CALVIDRAFT_596323</name>
</gene>
<dbReference type="SUPFAM" id="SSF81321">
    <property type="entry name" value="Family A G protein-coupled receptor-like"/>
    <property type="match status" value="1"/>
</dbReference>
<accession>A0A167PY53</accession>
<feature type="region of interest" description="Disordered" evidence="1">
    <location>
        <begin position="279"/>
        <end position="405"/>
    </location>
</feature>
<evidence type="ECO:0000313" key="3">
    <source>
        <dbReference type="EMBL" id="KZO99234.1"/>
    </source>
</evidence>
<reference evidence="3 4" key="1">
    <citation type="journal article" date="2016" name="Mol. Biol. Evol.">
        <title>Comparative Genomics of Early-Diverging Mushroom-Forming Fungi Provides Insights into the Origins of Lignocellulose Decay Capabilities.</title>
        <authorList>
            <person name="Nagy L.G."/>
            <person name="Riley R."/>
            <person name="Tritt A."/>
            <person name="Adam C."/>
            <person name="Daum C."/>
            <person name="Floudas D."/>
            <person name="Sun H."/>
            <person name="Yadav J.S."/>
            <person name="Pangilinan J."/>
            <person name="Larsson K.H."/>
            <person name="Matsuura K."/>
            <person name="Barry K."/>
            <person name="Labutti K."/>
            <person name="Kuo R."/>
            <person name="Ohm R.A."/>
            <person name="Bhattacharya S.S."/>
            <person name="Shirouzu T."/>
            <person name="Yoshinaga Y."/>
            <person name="Martin F.M."/>
            <person name="Grigoriev I.V."/>
            <person name="Hibbett D.S."/>
        </authorList>
    </citation>
    <scope>NUCLEOTIDE SEQUENCE [LARGE SCALE GENOMIC DNA]</scope>
    <source>
        <strain evidence="3 4">TUFC12733</strain>
    </source>
</reference>
<dbReference type="OrthoDB" id="3232296at2759"/>
<feature type="transmembrane region" description="Helical" evidence="2">
    <location>
        <begin position="246"/>
        <end position="264"/>
    </location>
</feature>
<feature type="transmembrane region" description="Helical" evidence="2">
    <location>
        <begin position="93"/>
        <end position="116"/>
    </location>
</feature>
<keyword evidence="2" id="KW-0472">Membrane</keyword>
<evidence type="ECO:0000256" key="2">
    <source>
        <dbReference type="SAM" id="Phobius"/>
    </source>
</evidence>
<organism evidence="3 4">
    <name type="scientific">Calocera viscosa (strain TUFC12733)</name>
    <dbReference type="NCBI Taxonomy" id="1330018"/>
    <lineage>
        <taxon>Eukaryota</taxon>
        <taxon>Fungi</taxon>
        <taxon>Dikarya</taxon>
        <taxon>Basidiomycota</taxon>
        <taxon>Agaricomycotina</taxon>
        <taxon>Dacrymycetes</taxon>
        <taxon>Dacrymycetales</taxon>
        <taxon>Dacrymycetaceae</taxon>
        <taxon>Calocera</taxon>
    </lineage>
</organism>
<dbReference type="Proteomes" id="UP000076738">
    <property type="component" value="Unassembled WGS sequence"/>
</dbReference>
<feature type="transmembrane region" description="Helical" evidence="2">
    <location>
        <begin position="23"/>
        <end position="45"/>
    </location>
</feature>
<keyword evidence="4" id="KW-1185">Reference proteome</keyword>
<evidence type="ECO:0000256" key="1">
    <source>
        <dbReference type="SAM" id="MobiDB-lite"/>
    </source>
</evidence>
<keyword evidence="2" id="KW-0812">Transmembrane</keyword>
<dbReference type="EMBL" id="KV417273">
    <property type="protein sequence ID" value="KZO99234.1"/>
    <property type="molecule type" value="Genomic_DNA"/>
</dbReference>
<feature type="compositionally biased region" description="Basic and acidic residues" evidence="1">
    <location>
        <begin position="376"/>
        <end position="405"/>
    </location>
</feature>
<feature type="transmembrane region" description="Helical" evidence="2">
    <location>
        <begin position="173"/>
        <end position="197"/>
    </location>
</feature>
<feature type="compositionally biased region" description="Low complexity" evidence="1">
    <location>
        <begin position="334"/>
        <end position="346"/>
    </location>
</feature>
<feature type="transmembrane region" description="Helical" evidence="2">
    <location>
        <begin position="128"/>
        <end position="153"/>
    </location>
</feature>
<keyword evidence="2" id="KW-1133">Transmembrane helix</keyword>
<dbReference type="STRING" id="1330018.A0A167PY53"/>
<proteinExistence type="predicted"/>
<feature type="compositionally biased region" description="Basic and acidic residues" evidence="1">
    <location>
        <begin position="349"/>
        <end position="359"/>
    </location>
</feature>
<name>A0A167PY53_CALVF</name>
<feature type="transmembrane region" description="Helical" evidence="2">
    <location>
        <begin position="217"/>
        <end position="240"/>
    </location>
</feature>
<dbReference type="AlphaFoldDB" id="A0A167PY53"/>
<feature type="compositionally biased region" description="Acidic residues" evidence="1">
    <location>
        <begin position="360"/>
        <end position="373"/>
    </location>
</feature>
<evidence type="ECO:0008006" key="5">
    <source>
        <dbReference type="Google" id="ProtNLM"/>
    </source>
</evidence>